<dbReference type="Pfam" id="PF08889">
    <property type="entry name" value="WbqC"/>
    <property type="match status" value="1"/>
</dbReference>
<evidence type="ECO:0000313" key="1">
    <source>
        <dbReference type="EMBL" id="AAZ58314.1"/>
    </source>
</evidence>
<dbReference type="AlphaFoldDB" id="Q46JL4"/>
<protein>
    <recommendedName>
        <fullName evidence="3">WbqC-like protein family protein</fullName>
    </recommendedName>
</protein>
<dbReference type="HOGENOM" id="CLU_079350_0_0_3"/>
<dbReference type="OrthoDB" id="3611744at2"/>
<proteinExistence type="predicted"/>
<dbReference type="STRING" id="59920.PMN2A_0823"/>
<evidence type="ECO:0008006" key="3">
    <source>
        <dbReference type="Google" id="ProtNLM"/>
    </source>
</evidence>
<evidence type="ECO:0000313" key="2">
    <source>
        <dbReference type="Proteomes" id="UP000002535"/>
    </source>
</evidence>
<dbReference type="RefSeq" id="WP_011294911.1">
    <property type="nucleotide sequence ID" value="NC_007335.2"/>
</dbReference>
<organism evidence="1 2">
    <name type="scientific">Prochlorococcus marinus (strain NATL2A)</name>
    <dbReference type="NCBI Taxonomy" id="59920"/>
    <lineage>
        <taxon>Bacteria</taxon>
        <taxon>Bacillati</taxon>
        <taxon>Cyanobacteriota</taxon>
        <taxon>Cyanophyceae</taxon>
        <taxon>Synechococcales</taxon>
        <taxon>Prochlorococcaceae</taxon>
        <taxon>Prochlorococcus</taxon>
    </lineage>
</organism>
<dbReference type="Proteomes" id="UP000002535">
    <property type="component" value="Chromosome"/>
</dbReference>
<accession>Q46JL4</accession>
<dbReference type="InterPro" id="IPR014985">
    <property type="entry name" value="WbqC"/>
</dbReference>
<dbReference type="EMBL" id="CP000095">
    <property type="protein sequence ID" value="AAZ58314.1"/>
    <property type="molecule type" value="Genomic_DNA"/>
</dbReference>
<keyword evidence="2" id="KW-1185">Reference proteome</keyword>
<name>Q46JL4_PROMT</name>
<gene>
    <name evidence="1" type="ordered locus">PMN2A_0823</name>
</gene>
<dbReference type="KEGG" id="pmn:PMN2A_0823"/>
<reference evidence="1 2" key="1">
    <citation type="journal article" date="2007" name="PLoS Genet.">
        <title>Patterns and implications of gene gain and loss in the evolution of Prochlorococcus.</title>
        <authorList>
            <person name="Kettler G.C."/>
            <person name="Martiny A.C."/>
            <person name="Huang K."/>
            <person name="Zucker J."/>
            <person name="Coleman M.L."/>
            <person name="Rodrigue S."/>
            <person name="Chen F."/>
            <person name="Lapidus A."/>
            <person name="Ferriera S."/>
            <person name="Johnson J."/>
            <person name="Steglich C."/>
            <person name="Church G.M."/>
            <person name="Richardson P."/>
            <person name="Chisholm S.W."/>
        </authorList>
    </citation>
    <scope>NUCLEOTIDE SEQUENCE [LARGE SCALE GENOMIC DNA]</scope>
    <source>
        <strain evidence="1 2">NATL2A</strain>
    </source>
</reference>
<sequence>MGKTIAIMQPYFLPYIGYWQLMKASDIFVVYDNIKYTKKGWVNRNRYLSNGKIKLFSIPLMKASNSLQIKDRYLAETYKLESAKTLRKIKDAYAVSKNFHPCFNLIERCFNANENNLFEFIYNSVAIFKDVLGLRAQLVVSSSIACDHSLNSAERVKAICTELGAESYINPVGGEHLYERDDFQKLGINLRFLKPRIEEYPQLSCQFQPYMSILDICMSCTFDEVKNNII</sequence>